<reference evidence="2" key="1">
    <citation type="journal article" date="2015" name="Nature">
        <title>Complex archaea that bridge the gap between prokaryotes and eukaryotes.</title>
        <authorList>
            <person name="Spang A."/>
            <person name="Saw J.H."/>
            <person name="Jorgensen S.L."/>
            <person name="Zaremba-Niedzwiedzka K."/>
            <person name="Martijn J."/>
            <person name="Lind A.E."/>
            <person name="van Eijk R."/>
            <person name="Schleper C."/>
            <person name="Guy L."/>
            <person name="Ettema T.J."/>
        </authorList>
    </citation>
    <scope>NUCLEOTIDE SEQUENCE</scope>
</reference>
<proteinExistence type="predicted"/>
<feature type="region of interest" description="Disordered" evidence="1">
    <location>
        <begin position="54"/>
        <end position="73"/>
    </location>
</feature>
<evidence type="ECO:0000313" key="2">
    <source>
        <dbReference type="EMBL" id="KKM68497.1"/>
    </source>
</evidence>
<protein>
    <submittedName>
        <fullName evidence="2">Uncharacterized protein</fullName>
    </submittedName>
</protein>
<sequence length="73" mass="8058">MTEEKNTVSEEVKKEITPEQLQQLFEASIQLMDSAIKDLVTAWKGIGIVLMSSQIVPPKEEPNGDSPTDQAQS</sequence>
<accession>A0A0F9MHB2</accession>
<dbReference type="EMBL" id="LAZR01010157">
    <property type="protein sequence ID" value="KKM68497.1"/>
    <property type="molecule type" value="Genomic_DNA"/>
</dbReference>
<organism evidence="2">
    <name type="scientific">marine sediment metagenome</name>
    <dbReference type="NCBI Taxonomy" id="412755"/>
    <lineage>
        <taxon>unclassified sequences</taxon>
        <taxon>metagenomes</taxon>
        <taxon>ecological metagenomes</taxon>
    </lineage>
</organism>
<comment type="caution">
    <text evidence="2">The sequence shown here is derived from an EMBL/GenBank/DDBJ whole genome shotgun (WGS) entry which is preliminary data.</text>
</comment>
<evidence type="ECO:0000256" key="1">
    <source>
        <dbReference type="SAM" id="MobiDB-lite"/>
    </source>
</evidence>
<dbReference type="AlphaFoldDB" id="A0A0F9MHB2"/>
<name>A0A0F9MHB2_9ZZZZ</name>
<gene>
    <name evidence="2" type="ORF">LCGC14_1460370</name>
</gene>